<feature type="domain" description="PurM-like C-terminal" evidence="2">
    <location>
        <begin position="192"/>
        <end position="290"/>
    </location>
</feature>
<feature type="domain" description="PurM-like N-terminal" evidence="1">
    <location>
        <begin position="45"/>
        <end position="150"/>
    </location>
</feature>
<gene>
    <name evidence="3" type="ORF">S01H4_38520</name>
</gene>
<dbReference type="Gene3D" id="3.30.1330.10">
    <property type="entry name" value="PurM-like, N-terminal domain"/>
    <property type="match status" value="1"/>
</dbReference>
<dbReference type="GO" id="GO:0009228">
    <property type="term" value="P:thiamine biosynthetic process"/>
    <property type="evidence" value="ECO:0007669"/>
    <property type="project" value="InterPro"/>
</dbReference>
<evidence type="ECO:0008006" key="4">
    <source>
        <dbReference type="Google" id="ProtNLM"/>
    </source>
</evidence>
<accession>X1B906</accession>
<organism evidence="3">
    <name type="scientific">marine sediment metagenome</name>
    <dbReference type="NCBI Taxonomy" id="412755"/>
    <lineage>
        <taxon>unclassified sequences</taxon>
        <taxon>metagenomes</taxon>
        <taxon>ecological metagenomes</taxon>
    </lineage>
</organism>
<dbReference type="InterPro" id="IPR036921">
    <property type="entry name" value="PurM-like_N_sf"/>
</dbReference>
<evidence type="ECO:0000259" key="2">
    <source>
        <dbReference type="Pfam" id="PF02769"/>
    </source>
</evidence>
<dbReference type="AlphaFoldDB" id="X1B906"/>
<dbReference type="SUPFAM" id="SSF55326">
    <property type="entry name" value="PurM N-terminal domain-like"/>
    <property type="match status" value="1"/>
</dbReference>
<dbReference type="GO" id="GO:0009030">
    <property type="term" value="F:thiamine-phosphate kinase activity"/>
    <property type="evidence" value="ECO:0007669"/>
    <property type="project" value="InterPro"/>
</dbReference>
<evidence type="ECO:0000259" key="1">
    <source>
        <dbReference type="Pfam" id="PF00586"/>
    </source>
</evidence>
<feature type="non-terminal residue" evidence="3">
    <location>
        <position position="291"/>
    </location>
</feature>
<dbReference type="Pfam" id="PF00586">
    <property type="entry name" value="AIRS"/>
    <property type="match status" value="1"/>
</dbReference>
<protein>
    <recommendedName>
        <fullName evidence="4">PurM-like N-terminal domain-containing protein</fullName>
    </recommendedName>
</protein>
<evidence type="ECO:0000313" key="3">
    <source>
        <dbReference type="EMBL" id="GAG92279.1"/>
    </source>
</evidence>
<dbReference type="Pfam" id="PF02769">
    <property type="entry name" value="AIRS_C"/>
    <property type="match status" value="1"/>
</dbReference>
<dbReference type="InterPro" id="IPR006283">
    <property type="entry name" value="ThiL-like"/>
</dbReference>
<sequence length="291" mass="32424">TLMLEKIADYIRNNKNIIEKEELNPIVNFVNSHSFKSSRIFSDIGEDSAAIKNDSEMYTLVTTDRIKTSYIEKYPFGAGFSSILVGVDDIYACGGTPLAATIIISFKEQKIGQKMIEGACNGSNKFKVPIVRGHTNTKEYYELSSTLIGEIESSDYISANNAQENDNIILAIDFEGQLGRASVLHWDTVTLKSSEEVLNKRTSMNVIARKHIVNSSKDVSNGGIFGTILQLIKYSKVGAEINIEKIVIPPKLVEKGYDLETYVQMFLTTSFILTAPEETSQDVLKIFNDYD</sequence>
<dbReference type="SUPFAM" id="SSF56042">
    <property type="entry name" value="PurM C-terminal domain-like"/>
    <property type="match status" value="1"/>
</dbReference>
<dbReference type="InterPro" id="IPR010918">
    <property type="entry name" value="PurM-like_C_dom"/>
</dbReference>
<proteinExistence type="predicted"/>
<reference evidence="3" key="1">
    <citation type="journal article" date="2014" name="Front. Microbiol.">
        <title>High frequency of phylogenetically diverse reductive dehalogenase-homologous genes in deep subseafloor sedimentary metagenomes.</title>
        <authorList>
            <person name="Kawai M."/>
            <person name="Futagami T."/>
            <person name="Toyoda A."/>
            <person name="Takaki Y."/>
            <person name="Nishi S."/>
            <person name="Hori S."/>
            <person name="Arai W."/>
            <person name="Tsubouchi T."/>
            <person name="Morono Y."/>
            <person name="Uchiyama I."/>
            <person name="Ito T."/>
            <person name="Fujiyama A."/>
            <person name="Inagaki F."/>
            <person name="Takami H."/>
        </authorList>
    </citation>
    <scope>NUCLEOTIDE SEQUENCE</scope>
    <source>
        <strain evidence="3">Expedition CK06-06</strain>
    </source>
</reference>
<dbReference type="Gene3D" id="3.90.650.10">
    <property type="entry name" value="PurM-like C-terminal domain"/>
    <property type="match status" value="1"/>
</dbReference>
<comment type="caution">
    <text evidence="3">The sequence shown here is derived from an EMBL/GenBank/DDBJ whole genome shotgun (WGS) entry which is preliminary data.</text>
</comment>
<name>X1B906_9ZZZZ</name>
<feature type="non-terminal residue" evidence="3">
    <location>
        <position position="1"/>
    </location>
</feature>
<dbReference type="PANTHER" id="PTHR30270:SF0">
    <property type="entry name" value="THIAMINE-MONOPHOSPHATE KINASE"/>
    <property type="match status" value="1"/>
</dbReference>
<dbReference type="InterPro" id="IPR036676">
    <property type="entry name" value="PurM-like_C_sf"/>
</dbReference>
<dbReference type="InterPro" id="IPR016188">
    <property type="entry name" value="PurM-like_N"/>
</dbReference>
<dbReference type="EMBL" id="BART01020780">
    <property type="protein sequence ID" value="GAG92279.1"/>
    <property type="molecule type" value="Genomic_DNA"/>
</dbReference>
<dbReference type="PANTHER" id="PTHR30270">
    <property type="entry name" value="THIAMINE-MONOPHOSPHATE KINASE"/>
    <property type="match status" value="1"/>
</dbReference>